<evidence type="ECO:0000313" key="2">
    <source>
        <dbReference type="Proteomes" id="UP001432027"/>
    </source>
</evidence>
<dbReference type="AlphaFoldDB" id="A0AAV5SG94"/>
<organism evidence="1 2">
    <name type="scientific">Pristionchus entomophagus</name>
    <dbReference type="NCBI Taxonomy" id="358040"/>
    <lineage>
        <taxon>Eukaryota</taxon>
        <taxon>Metazoa</taxon>
        <taxon>Ecdysozoa</taxon>
        <taxon>Nematoda</taxon>
        <taxon>Chromadorea</taxon>
        <taxon>Rhabditida</taxon>
        <taxon>Rhabditina</taxon>
        <taxon>Diplogasteromorpha</taxon>
        <taxon>Diplogasteroidea</taxon>
        <taxon>Neodiplogasteridae</taxon>
        <taxon>Pristionchus</taxon>
    </lineage>
</organism>
<protein>
    <submittedName>
        <fullName evidence="1">Uncharacterized protein</fullName>
    </submittedName>
</protein>
<reference evidence="1" key="1">
    <citation type="submission" date="2023-10" db="EMBL/GenBank/DDBJ databases">
        <title>Genome assembly of Pristionchus species.</title>
        <authorList>
            <person name="Yoshida K."/>
            <person name="Sommer R.J."/>
        </authorList>
    </citation>
    <scope>NUCLEOTIDE SEQUENCE</scope>
    <source>
        <strain evidence="1">RS0144</strain>
    </source>
</reference>
<keyword evidence="2" id="KW-1185">Reference proteome</keyword>
<dbReference type="Proteomes" id="UP001432027">
    <property type="component" value="Unassembled WGS sequence"/>
</dbReference>
<name>A0AAV5SG94_9BILA</name>
<evidence type="ECO:0000313" key="1">
    <source>
        <dbReference type="EMBL" id="GMS81889.1"/>
    </source>
</evidence>
<gene>
    <name evidence="1" type="ORF">PENTCL1PPCAC_4065</name>
</gene>
<dbReference type="EMBL" id="BTSX01000001">
    <property type="protein sequence ID" value="GMS81889.1"/>
    <property type="molecule type" value="Genomic_DNA"/>
</dbReference>
<sequence length="122" mass="14194">LENIVLHTTENEYDNRNHELKDLRSSDGFCYCSGNLHVEGPKEVISVHERMNDEVEVGQVSVESGRRGIRVESNIRVRMWWYQWRKRRGFLRKTLTKVSVNSASLLSTKINIQNPFVPVVIP</sequence>
<proteinExistence type="predicted"/>
<accession>A0AAV5SG94</accession>
<feature type="non-terminal residue" evidence="1">
    <location>
        <position position="1"/>
    </location>
</feature>
<comment type="caution">
    <text evidence="1">The sequence shown here is derived from an EMBL/GenBank/DDBJ whole genome shotgun (WGS) entry which is preliminary data.</text>
</comment>